<proteinExistence type="predicted"/>
<keyword evidence="3" id="KW-0805">Transcription regulation</keyword>
<dbReference type="GO" id="GO:0043565">
    <property type="term" value="F:sequence-specific DNA binding"/>
    <property type="evidence" value="ECO:0007669"/>
    <property type="project" value="InterPro"/>
</dbReference>
<evidence type="ECO:0000259" key="7">
    <source>
        <dbReference type="PROSITE" id="PS50045"/>
    </source>
</evidence>
<feature type="modified residue" description="4-aspartylphosphate" evidence="6">
    <location>
        <position position="53"/>
    </location>
</feature>
<dbReference type="Pfam" id="PF25601">
    <property type="entry name" value="AAA_lid_14"/>
    <property type="match status" value="1"/>
</dbReference>
<dbReference type="InterPro" id="IPR002078">
    <property type="entry name" value="Sigma_54_int"/>
</dbReference>
<evidence type="ECO:0000256" key="3">
    <source>
        <dbReference type="ARBA" id="ARBA00023015"/>
    </source>
</evidence>
<evidence type="ECO:0000256" key="2">
    <source>
        <dbReference type="ARBA" id="ARBA00022840"/>
    </source>
</evidence>
<dbReference type="SUPFAM" id="SSF46689">
    <property type="entry name" value="Homeodomain-like"/>
    <property type="match status" value="1"/>
</dbReference>
<name>A0A956NB09_UNCEI</name>
<dbReference type="PANTHER" id="PTHR32071">
    <property type="entry name" value="TRANSCRIPTIONAL REGULATORY PROTEIN"/>
    <property type="match status" value="1"/>
</dbReference>
<protein>
    <submittedName>
        <fullName evidence="9">Sigma-54-dependent Fis family transcriptional regulator</fullName>
    </submittedName>
</protein>
<reference evidence="9" key="2">
    <citation type="journal article" date="2021" name="Microbiome">
        <title>Successional dynamics and alternative stable states in a saline activated sludge microbial community over 9 years.</title>
        <authorList>
            <person name="Wang Y."/>
            <person name="Ye J."/>
            <person name="Ju F."/>
            <person name="Liu L."/>
            <person name="Boyd J.A."/>
            <person name="Deng Y."/>
            <person name="Parks D.H."/>
            <person name="Jiang X."/>
            <person name="Yin X."/>
            <person name="Woodcroft B.J."/>
            <person name="Tyson G.W."/>
            <person name="Hugenholtz P."/>
            <person name="Polz M.F."/>
            <person name="Zhang T."/>
        </authorList>
    </citation>
    <scope>NUCLEOTIDE SEQUENCE</scope>
    <source>
        <strain evidence="9">HKST-UBA02</strain>
    </source>
</reference>
<dbReference type="CDD" id="cd00009">
    <property type="entry name" value="AAA"/>
    <property type="match status" value="1"/>
</dbReference>
<reference evidence="9" key="1">
    <citation type="submission" date="2020-04" db="EMBL/GenBank/DDBJ databases">
        <authorList>
            <person name="Zhang T."/>
        </authorList>
    </citation>
    <scope>NUCLEOTIDE SEQUENCE</scope>
    <source>
        <strain evidence="9">HKST-UBA02</strain>
    </source>
</reference>
<dbReference type="InterPro" id="IPR003593">
    <property type="entry name" value="AAA+_ATPase"/>
</dbReference>
<dbReference type="Pfam" id="PF00158">
    <property type="entry name" value="Sigma54_activat"/>
    <property type="match status" value="1"/>
</dbReference>
<sequence length="479" mass="51924">MTSRVLIVDDEKNIRRTLSLVLTSSGYECLEAESGEAALTVLENEVAHAVLLDIGLPGQDGLQTLDAIRRTYPSIAVIMISGRATIQDALEATKLGAFDFLEKPLSRDRVLLALRNALQVSALETEIDRINAGRSDDRILIGESPTFLRLLETARKVARTQATVLITGESGTGKELIARFVHEESPRANGPFIEVNCAAIPEDLIESELFGCVRGAYTGADRAREGKFESANGGTLFLDEVGDMSANAQAKVLRALQERVIERVGESVSRPVDVRILAATNRNLEREVEEGRFREDLFHRIHVVPLETPPLRARPEDVERLAVHFAHVYAKRNGLPVPTLQRAALERLASRSWPGNVRELRNAIERLVILSPGPEIGAGDVSALVPEHSRAGSVAPGSTTSGSFARRNDGPLALVREHGGLPAARDAFERLAIEAALDESGGNVSEAARLLGVERSNLHKKISKYALEPRPPRGTGSGA</sequence>
<accession>A0A956NB09</accession>
<dbReference type="SMART" id="SM00448">
    <property type="entry name" value="REC"/>
    <property type="match status" value="1"/>
</dbReference>
<dbReference type="GO" id="GO:0005524">
    <property type="term" value="F:ATP binding"/>
    <property type="evidence" value="ECO:0007669"/>
    <property type="project" value="UniProtKB-KW"/>
</dbReference>
<dbReference type="SUPFAM" id="SSF52540">
    <property type="entry name" value="P-loop containing nucleoside triphosphate hydrolases"/>
    <property type="match status" value="1"/>
</dbReference>
<dbReference type="Proteomes" id="UP000739538">
    <property type="component" value="Unassembled WGS sequence"/>
</dbReference>
<dbReference type="InterPro" id="IPR027417">
    <property type="entry name" value="P-loop_NTPase"/>
</dbReference>
<keyword evidence="4" id="KW-0238">DNA-binding</keyword>
<dbReference type="PROSITE" id="PS00688">
    <property type="entry name" value="SIGMA54_INTERACT_3"/>
    <property type="match status" value="1"/>
</dbReference>
<evidence type="ECO:0000313" key="9">
    <source>
        <dbReference type="EMBL" id="MCA9755638.1"/>
    </source>
</evidence>
<dbReference type="PRINTS" id="PR01590">
    <property type="entry name" value="HTHFIS"/>
</dbReference>
<dbReference type="Gene3D" id="3.40.50.2300">
    <property type="match status" value="1"/>
</dbReference>
<organism evidence="9 10">
    <name type="scientific">Eiseniibacteriota bacterium</name>
    <dbReference type="NCBI Taxonomy" id="2212470"/>
    <lineage>
        <taxon>Bacteria</taxon>
        <taxon>Candidatus Eiseniibacteriota</taxon>
    </lineage>
</organism>
<evidence type="ECO:0000259" key="8">
    <source>
        <dbReference type="PROSITE" id="PS50110"/>
    </source>
</evidence>
<dbReference type="InterPro" id="IPR002197">
    <property type="entry name" value="HTH_Fis"/>
</dbReference>
<dbReference type="Gene3D" id="1.10.8.60">
    <property type="match status" value="1"/>
</dbReference>
<dbReference type="InterPro" id="IPR025943">
    <property type="entry name" value="Sigma_54_int_dom_ATP-bd_2"/>
</dbReference>
<dbReference type="Pfam" id="PF02954">
    <property type="entry name" value="HTH_8"/>
    <property type="match status" value="1"/>
</dbReference>
<dbReference type="PROSITE" id="PS50045">
    <property type="entry name" value="SIGMA54_INTERACT_4"/>
    <property type="match status" value="1"/>
</dbReference>
<evidence type="ECO:0000256" key="5">
    <source>
        <dbReference type="ARBA" id="ARBA00023163"/>
    </source>
</evidence>
<dbReference type="InterPro" id="IPR025662">
    <property type="entry name" value="Sigma_54_int_dom_ATP-bd_1"/>
</dbReference>
<dbReference type="PROSITE" id="PS50110">
    <property type="entry name" value="RESPONSE_REGULATORY"/>
    <property type="match status" value="1"/>
</dbReference>
<dbReference type="PROSITE" id="PS00675">
    <property type="entry name" value="SIGMA54_INTERACT_1"/>
    <property type="match status" value="1"/>
</dbReference>
<dbReference type="PROSITE" id="PS00676">
    <property type="entry name" value="SIGMA54_INTERACT_2"/>
    <property type="match status" value="1"/>
</dbReference>
<comment type="caution">
    <text evidence="9">The sequence shown here is derived from an EMBL/GenBank/DDBJ whole genome shotgun (WGS) entry which is preliminary data.</text>
</comment>
<keyword evidence="1" id="KW-0547">Nucleotide-binding</keyword>
<dbReference type="InterPro" id="IPR025944">
    <property type="entry name" value="Sigma_54_int_dom_CS"/>
</dbReference>
<feature type="domain" description="Response regulatory" evidence="8">
    <location>
        <begin position="4"/>
        <end position="118"/>
    </location>
</feature>
<keyword evidence="6" id="KW-0597">Phosphoprotein</keyword>
<dbReference type="Gene3D" id="1.10.10.60">
    <property type="entry name" value="Homeodomain-like"/>
    <property type="match status" value="1"/>
</dbReference>
<dbReference type="EMBL" id="JAGQHS010000028">
    <property type="protein sequence ID" value="MCA9755638.1"/>
    <property type="molecule type" value="Genomic_DNA"/>
</dbReference>
<feature type="domain" description="Sigma-54 factor interaction" evidence="7">
    <location>
        <begin position="140"/>
        <end position="369"/>
    </location>
</feature>
<dbReference type="AlphaFoldDB" id="A0A956NB09"/>
<dbReference type="Gene3D" id="3.40.50.300">
    <property type="entry name" value="P-loop containing nucleotide triphosphate hydrolases"/>
    <property type="match status" value="1"/>
</dbReference>
<dbReference type="InterPro" id="IPR009057">
    <property type="entry name" value="Homeodomain-like_sf"/>
</dbReference>
<evidence type="ECO:0000313" key="10">
    <source>
        <dbReference type="Proteomes" id="UP000739538"/>
    </source>
</evidence>
<keyword evidence="2" id="KW-0067">ATP-binding</keyword>
<dbReference type="GO" id="GO:0006355">
    <property type="term" value="P:regulation of DNA-templated transcription"/>
    <property type="evidence" value="ECO:0007669"/>
    <property type="project" value="InterPro"/>
</dbReference>
<dbReference type="SUPFAM" id="SSF52172">
    <property type="entry name" value="CheY-like"/>
    <property type="match status" value="1"/>
</dbReference>
<dbReference type="InterPro" id="IPR011006">
    <property type="entry name" value="CheY-like_superfamily"/>
</dbReference>
<evidence type="ECO:0000256" key="4">
    <source>
        <dbReference type="ARBA" id="ARBA00023125"/>
    </source>
</evidence>
<dbReference type="FunFam" id="3.40.50.300:FF:000006">
    <property type="entry name" value="DNA-binding transcriptional regulator NtrC"/>
    <property type="match status" value="1"/>
</dbReference>
<evidence type="ECO:0000256" key="6">
    <source>
        <dbReference type="PROSITE-ProRule" id="PRU00169"/>
    </source>
</evidence>
<dbReference type="Pfam" id="PF00072">
    <property type="entry name" value="Response_reg"/>
    <property type="match status" value="1"/>
</dbReference>
<dbReference type="InterPro" id="IPR001789">
    <property type="entry name" value="Sig_transdc_resp-reg_receiver"/>
</dbReference>
<dbReference type="InterPro" id="IPR058031">
    <property type="entry name" value="AAA_lid_NorR"/>
</dbReference>
<gene>
    <name evidence="9" type="ORF">KDA27_07545</name>
</gene>
<evidence type="ECO:0000256" key="1">
    <source>
        <dbReference type="ARBA" id="ARBA00022741"/>
    </source>
</evidence>
<keyword evidence="5" id="KW-0804">Transcription</keyword>
<dbReference type="SMART" id="SM00382">
    <property type="entry name" value="AAA"/>
    <property type="match status" value="1"/>
</dbReference>
<dbReference type="GO" id="GO:0000160">
    <property type="term" value="P:phosphorelay signal transduction system"/>
    <property type="evidence" value="ECO:0007669"/>
    <property type="project" value="InterPro"/>
</dbReference>